<feature type="coiled-coil region" evidence="8">
    <location>
        <begin position="642"/>
        <end position="676"/>
    </location>
</feature>
<dbReference type="Proteomes" id="UP000694387">
    <property type="component" value="Chromosome 8"/>
</dbReference>
<reference evidence="11" key="2">
    <citation type="submission" date="2025-08" db="UniProtKB">
        <authorList>
            <consortium name="Ensembl"/>
        </authorList>
    </citation>
    <scope>IDENTIFICATION</scope>
</reference>
<dbReference type="SUPFAM" id="SSF52540">
    <property type="entry name" value="P-loop containing nucleoside triphosphate hydrolases"/>
    <property type="match status" value="1"/>
</dbReference>
<dbReference type="SMART" id="SM00129">
    <property type="entry name" value="KISc"/>
    <property type="match status" value="1"/>
</dbReference>
<evidence type="ECO:0000259" key="10">
    <source>
        <dbReference type="PROSITE" id="PS50067"/>
    </source>
</evidence>
<organism evidence="11 12">
    <name type="scientific">Equus asinus</name>
    <name type="common">Donkey</name>
    <name type="synonym">Equus africanus asinus</name>
    <dbReference type="NCBI Taxonomy" id="9793"/>
    <lineage>
        <taxon>Eukaryota</taxon>
        <taxon>Metazoa</taxon>
        <taxon>Chordata</taxon>
        <taxon>Craniata</taxon>
        <taxon>Vertebrata</taxon>
        <taxon>Euteleostomi</taxon>
        <taxon>Mammalia</taxon>
        <taxon>Eutheria</taxon>
        <taxon>Laurasiatheria</taxon>
        <taxon>Perissodactyla</taxon>
        <taxon>Equidae</taxon>
        <taxon>Equus</taxon>
    </lineage>
</organism>
<keyword evidence="12" id="KW-1185">Reference proteome</keyword>
<reference evidence="11" key="3">
    <citation type="submission" date="2025-09" db="UniProtKB">
        <authorList>
            <consortium name="Ensembl"/>
        </authorList>
    </citation>
    <scope>IDENTIFICATION</scope>
</reference>
<dbReference type="InterPro" id="IPR027417">
    <property type="entry name" value="P-loop_NTPase"/>
</dbReference>
<dbReference type="GO" id="GO:0007018">
    <property type="term" value="P:microtubule-based movement"/>
    <property type="evidence" value="ECO:0007669"/>
    <property type="project" value="InterPro"/>
</dbReference>
<keyword evidence="4 6" id="KW-0067">ATP-binding</keyword>
<keyword evidence="2" id="KW-0963">Cytoplasm</keyword>
<dbReference type="InterPro" id="IPR036961">
    <property type="entry name" value="Kinesin_motor_dom_sf"/>
</dbReference>
<evidence type="ECO:0000313" key="12">
    <source>
        <dbReference type="Proteomes" id="UP000694387"/>
    </source>
</evidence>
<dbReference type="GO" id="GO:0008017">
    <property type="term" value="F:microtubule binding"/>
    <property type="evidence" value="ECO:0007669"/>
    <property type="project" value="InterPro"/>
</dbReference>
<sequence>MVKQTIQIFARVKPTVRKQPQGIYSIDEDEKLTPSLEIILPRDLADGFVNNKRENYRFKFQRIFDQDANQETIFESIAKPVAESVLAGYNGTIFAYGQTGSGKTFTITGGAERYSDRGIIPRTLSYIFEQLQKDSGKIYTTHISYLEIYNECGYDLLDPRHEASTLEDLPKVTILEDPDQNIHLKNLSLHQATTEEEALNLLFLGDTNRMIAETPMNQASTRSHCIFTIHLSSKEPGSATVRHAKLHLVDLAGSERVAKTGVGGQLLTEAKYINLSLHYLEQVIIALSEKHRSHIPYRNSMMTSVLRDSLGGNCMTTMIATLSLEKRNIDESISTCRFAQRVALIKNEAVLNEEVDPRLMIIRLQKEIQELKDELAIVTGEQRTEALTEAELLQLEKLITSFLEDQDPESRLEVGADMRKIHHCFHHLKKLLNDKKIHGKSTVSSEIKDQDCQEPLKEEEYKKLRDLLQQRDNEINILVNMLKKEKKKAQDTLHLSGMNRNEFRHSQSSPFPAGNPEGPRTSLSSAPTQAQDVSALGCRSSLLHRKTGMREEMSLGRQEAFEIFKRDHADIVTIEDNKQTLKQRFYEAKALGESINEARSKIGRLKEEITQRHMQQVALGISENIAAPSKPDPVEEKLRSQVEEEKRRYKAMFTRLKALKVEIEHLQFLMEKAKVKLQKEFEAWWAEEATSLQVNSPTVNALNPMKPFLQTPEAQHKRAQCLSDKSDVSARKILPSPCPVLHSQQQSGTGAFLEDSIPARPMSSIPLTGDSQTDSDILAFIKARQSILEKKCLQ</sequence>
<comment type="subcellular location">
    <subcellularLocation>
        <location evidence="1">Cytoplasm</location>
        <location evidence="1">Cytoskeleton</location>
    </subcellularLocation>
</comment>
<feature type="region of interest" description="Disordered" evidence="9">
    <location>
        <begin position="502"/>
        <end position="534"/>
    </location>
</feature>
<evidence type="ECO:0000256" key="9">
    <source>
        <dbReference type="SAM" id="MobiDB-lite"/>
    </source>
</evidence>
<keyword evidence="6 7" id="KW-0505">Motor protein</keyword>
<dbReference type="PANTHER" id="PTHR47968:SF67">
    <property type="entry name" value="KINESIN MOTOR DOMAIN-CONTAINING PROTEIN"/>
    <property type="match status" value="1"/>
</dbReference>
<evidence type="ECO:0000256" key="3">
    <source>
        <dbReference type="ARBA" id="ARBA00022741"/>
    </source>
</evidence>
<proteinExistence type="inferred from homology"/>
<evidence type="ECO:0000256" key="2">
    <source>
        <dbReference type="ARBA" id="ARBA00022490"/>
    </source>
</evidence>
<dbReference type="InterPro" id="IPR056524">
    <property type="entry name" value="KIF6/9_C"/>
</dbReference>
<feature type="domain" description="Kinesin motor" evidence="10">
    <location>
        <begin position="5"/>
        <end position="345"/>
    </location>
</feature>
<dbReference type="GO" id="GO:0003777">
    <property type="term" value="F:microtubule motor activity"/>
    <property type="evidence" value="ECO:0007669"/>
    <property type="project" value="InterPro"/>
</dbReference>
<feature type="binding site" evidence="6">
    <location>
        <begin position="97"/>
        <end position="104"/>
    </location>
    <ligand>
        <name>ATP</name>
        <dbReference type="ChEBI" id="CHEBI:30616"/>
    </ligand>
</feature>
<dbReference type="Ensembl" id="ENSEAST00005081538.1">
    <property type="protein sequence ID" value="ENSEASP00005054909.1"/>
    <property type="gene ID" value="ENSEASG00005001065.2"/>
</dbReference>
<dbReference type="GO" id="GO:0005524">
    <property type="term" value="F:ATP binding"/>
    <property type="evidence" value="ECO:0007669"/>
    <property type="project" value="UniProtKB-UniRule"/>
</dbReference>
<gene>
    <name evidence="11" type="primary">KIF6</name>
</gene>
<dbReference type="InterPro" id="IPR019821">
    <property type="entry name" value="Kinesin_motor_CS"/>
</dbReference>
<dbReference type="Pfam" id="PF23735">
    <property type="entry name" value="KIF9"/>
    <property type="match status" value="1"/>
</dbReference>
<dbReference type="InterPro" id="IPR027640">
    <property type="entry name" value="Kinesin-like_fam"/>
</dbReference>
<feature type="compositionally biased region" description="Polar residues" evidence="9">
    <location>
        <begin position="521"/>
        <end position="532"/>
    </location>
</feature>
<accession>A0A9L0JNV9</accession>
<dbReference type="GO" id="GO:0005874">
    <property type="term" value="C:microtubule"/>
    <property type="evidence" value="ECO:0007669"/>
    <property type="project" value="UniProtKB-KW"/>
</dbReference>
<dbReference type="AlphaFoldDB" id="A0A9L0JNV9"/>
<name>A0A9L0JNV9_EQUAS</name>
<dbReference type="FunFam" id="3.40.850.10:FF:000039">
    <property type="entry name" value="Kinesin-like protein"/>
    <property type="match status" value="1"/>
</dbReference>
<dbReference type="GeneTree" id="ENSGT00940000157697"/>
<keyword evidence="3 6" id="KW-0547">Nucleotide-binding</keyword>
<dbReference type="Gene3D" id="3.40.850.10">
    <property type="entry name" value="Kinesin motor domain"/>
    <property type="match status" value="1"/>
</dbReference>
<evidence type="ECO:0000256" key="6">
    <source>
        <dbReference type="PROSITE-ProRule" id="PRU00283"/>
    </source>
</evidence>
<evidence type="ECO:0000313" key="11">
    <source>
        <dbReference type="Ensembl" id="ENSEASP00005054909.1"/>
    </source>
</evidence>
<dbReference type="Pfam" id="PF00225">
    <property type="entry name" value="Kinesin"/>
    <property type="match status" value="1"/>
</dbReference>
<dbReference type="PROSITE" id="PS50067">
    <property type="entry name" value="KINESIN_MOTOR_2"/>
    <property type="match status" value="1"/>
</dbReference>
<dbReference type="PROSITE" id="PS00411">
    <property type="entry name" value="KINESIN_MOTOR_1"/>
    <property type="match status" value="1"/>
</dbReference>
<dbReference type="PANTHER" id="PTHR47968">
    <property type="entry name" value="CENTROMERE PROTEIN E"/>
    <property type="match status" value="1"/>
</dbReference>
<evidence type="ECO:0000256" key="4">
    <source>
        <dbReference type="ARBA" id="ARBA00022840"/>
    </source>
</evidence>
<evidence type="ECO:0000256" key="1">
    <source>
        <dbReference type="ARBA" id="ARBA00004245"/>
    </source>
</evidence>
<reference evidence="11 12" key="1">
    <citation type="journal article" date="2020" name="Nat. Commun.">
        <title>Donkey genomes provide new insights into domestication and selection for coat color.</title>
        <authorList>
            <person name="Wang"/>
            <person name="C."/>
            <person name="Li"/>
            <person name="H."/>
            <person name="Guo"/>
            <person name="Y."/>
            <person name="Huang"/>
            <person name="J."/>
            <person name="Sun"/>
            <person name="Y."/>
            <person name="Min"/>
            <person name="J."/>
            <person name="Wang"/>
            <person name="J."/>
            <person name="Fang"/>
            <person name="X."/>
            <person name="Zhao"/>
            <person name="Z."/>
            <person name="Wang"/>
            <person name="S."/>
            <person name="Zhang"/>
            <person name="Y."/>
            <person name="Liu"/>
            <person name="Q."/>
            <person name="Jiang"/>
            <person name="Q."/>
            <person name="Wang"/>
            <person name="X."/>
            <person name="Guo"/>
            <person name="Y."/>
            <person name="Yang"/>
            <person name="C."/>
            <person name="Wang"/>
            <person name="Y."/>
            <person name="Tian"/>
            <person name="F."/>
            <person name="Zhuang"/>
            <person name="G."/>
            <person name="Fan"/>
            <person name="Y."/>
            <person name="Gao"/>
            <person name="Q."/>
            <person name="Li"/>
            <person name="Y."/>
            <person name="Ju"/>
            <person name="Z."/>
            <person name="Li"/>
            <person name="J."/>
            <person name="Li"/>
            <person name="R."/>
            <person name="Hou"/>
            <person name="M."/>
            <person name="Yang"/>
            <person name="G."/>
            <person name="Liu"/>
            <person name="G."/>
            <person name="Liu"/>
            <person name="W."/>
            <person name="Guo"/>
            <person name="J."/>
            <person name="Pan"/>
            <person name="S."/>
            <person name="Fan"/>
            <person name="G."/>
            <person name="Zhang"/>
            <person name="W."/>
            <person name="Zhang"/>
            <person name="R."/>
            <person name="Yu"/>
            <person name="J."/>
            <person name="Zhang"/>
            <person name="X."/>
            <person name="Yin"/>
            <person name="Q."/>
            <person name="Ji"/>
            <person name="C."/>
            <person name="Jin"/>
            <person name="Y."/>
            <person name="Yue"/>
            <person name="G."/>
            <person name="Liu"/>
            <person name="M."/>
            <person name="Xu"/>
            <person name="J."/>
            <person name="Liu"/>
            <person name="S."/>
            <person name="Jordana"/>
            <person name="J."/>
            <person name="Noce"/>
            <person name="A."/>
            <person name="Amills"/>
            <person name="M."/>
            <person name="Wu"/>
            <person name="D.D."/>
            <person name="Li"/>
            <person name="S."/>
            <person name="Zhou"/>
            <person name="X. and Zhong"/>
            <person name="J."/>
        </authorList>
    </citation>
    <scope>NUCLEOTIDE SEQUENCE [LARGE SCALE GENOMIC DNA]</scope>
</reference>
<evidence type="ECO:0000256" key="8">
    <source>
        <dbReference type="SAM" id="Coils"/>
    </source>
</evidence>
<keyword evidence="5" id="KW-0206">Cytoskeleton</keyword>
<evidence type="ECO:0000256" key="5">
    <source>
        <dbReference type="ARBA" id="ARBA00023212"/>
    </source>
</evidence>
<comment type="similarity">
    <text evidence="6 7">Belongs to the TRAFAC class myosin-kinesin ATPase superfamily. Kinesin family.</text>
</comment>
<evidence type="ECO:0000256" key="7">
    <source>
        <dbReference type="RuleBase" id="RU000394"/>
    </source>
</evidence>
<keyword evidence="7" id="KW-0493">Microtubule</keyword>
<keyword evidence="8" id="KW-0175">Coiled coil</keyword>
<protein>
    <recommendedName>
        <fullName evidence="7">Kinesin-like protein</fullName>
    </recommendedName>
</protein>
<dbReference type="InterPro" id="IPR001752">
    <property type="entry name" value="Kinesin_motor_dom"/>
</dbReference>
<dbReference type="PRINTS" id="PR00380">
    <property type="entry name" value="KINESINHEAVY"/>
</dbReference>